<dbReference type="PANTHER" id="PTHR34069:SF2">
    <property type="entry name" value="BETA-KETOACYL-[ACYL-CARRIER-PROTEIN] SYNTHASE III"/>
    <property type="match status" value="1"/>
</dbReference>
<accession>A0ABW9IJZ5</accession>
<name>A0ABW9IJZ5_STRGJ</name>
<keyword evidence="1" id="KW-0808">Transferase</keyword>
<evidence type="ECO:0000256" key="2">
    <source>
        <dbReference type="ARBA" id="ARBA00023315"/>
    </source>
</evidence>
<dbReference type="Pfam" id="PF08541">
    <property type="entry name" value="ACP_syn_III_C"/>
    <property type="match status" value="1"/>
</dbReference>
<dbReference type="PANTHER" id="PTHR34069">
    <property type="entry name" value="3-OXOACYL-[ACYL-CARRIER-PROTEIN] SYNTHASE 3"/>
    <property type="match status" value="1"/>
</dbReference>
<dbReference type="InterPro" id="IPR016039">
    <property type="entry name" value="Thiolase-like"/>
</dbReference>
<comment type="caution">
    <text evidence="4">The sequence shown here is derived from an EMBL/GenBank/DDBJ whole genome shotgun (WGS) entry which is preliminary data.</text>
</comment>
<dbReference type="CDD" id="cd00827">
    <property type="entry name" value="init_cond_enzymes"/>
    <property type="match status" value="1"/>
</dbReference>
<evidence type="ECO:0000313" key="5">
    <source>
        <dbReference type="Proteomes" id="UP001631993"/>
    </source>
</evidence>
<evidence type="ECO:0000259" key="3">
    <source>
        <dbReference type="Pfam" id="PF08541"/>
    </source>
</evidence>
<dbReference type="SUPFAM" id="SSF53901">
    <property type="entry name" value="Thiolase-like"/>
    <property type="match status" value="1"/>
</dbReference>
<dbReference type="EMBL" id="JBJVNE010000008">
    <property type="protein sequence ID" value="MFM9647970.1"/>
    <property type="molecule type" value="Genomic_DNA"/>
</dbReference>
<protein>
    <submittedName>
        <fullName evidence="4">Ketoacyl-ACP synthase III family protein</fullName>
    </submittedName>
</protein>
<evidence type="ECO:0000313" key="4">
    <source>
        <dbReference type="EMBL" id="MFM9647970.1"/>
    </source>
</evidence>
<dbReference type="RefSeq" id="WP_369279594.1">
    <property type="nucleotide sequence ID" value="NZ_JBJVMW010000008.1"/>
</dbReference>
<gene>
    <name evidence="4" type="ORF">ACKI1S_17685</name>
</gene>
<dbReference type="Gene3D" id="3.40.47.10">
    <property type="match status" value="2"/>
</dbReference>
<keyword evidence="2" id="KW-0012">Acyltransferase</keyword>
<proteinExistence type="predicted"/>
<evidence type="ECO:0000256" key="1">
    <source>
        <dbReference type="ARBA" id="ARBA00022679"/>
    </source>
</evidence>
<feature type="domain" description="Beta-ketoacyl-[acyl-carrier-protein] synthase III C-terminal" evidence="3">
    <location>
        <begin position="262"/>
        <end position="352"/>
    </location>
</feature>
<reference evidence="4 5" key="1">
    <citation type="submission" date="2024-12" db="EMBL/GenBank/DDBJ databases">
        <title>Forecasting of Potato common scab and diversities of Pathogenic streptomyces spp. in china.</title>
        <authorList>
            <person name="Handique U."/>
            <person name="Wu J."/>
        </authorList>
    </citation>
    <scope>NUCLEOTIDE SEQUENCE [LARGE SCALE GENOMIC DNA]</scope>
    <source>
        <strain evidence="4 5">ZRIMU1585</strain>
    </source>
</reference>
<keyword evidence="5" id="KW-1185">Reference proteome</keyword>
<organism evidence="4 5">
    <name type="scientific">Streptomyces galilaeus</name>
    <dbReference type="NCBI Taxonomy" id="33899"/>
    <lineage>
        <taxon>Bacteria</taxon>
        <taxon>Bacillati</taxon>
        <taxon>Actinomycetota</taxon>
        <taxon>Actinomycetes</taxon>
        <taxon>Kitasatosporales</taxon>
        <taxon>Streptomycetaceae</taxon>
        <taxon>Streptomyces</taxon>
    </lineage>
</organism>
<dbReference type="Proteomes" id="UP001631993">
    <property type="component" value="Unassembled WGS sequence"/>
</dbReference>
<sequence>MTEEHLDPASGAPSAQAPGQDIRIAGCGVWLPPRAPVAQAVAAGQCDEALATATAMVSVAVAQDEPAPEMAARAARTALARGGSDDVSLILHASFFYQGHDLWAPASYVQRVAVGNHCPAIEVGQVSNGGMAALGLAVDHLSAGRRAGAAGRRVLVTTGDAFRPPGFDRWRSDPGTFYGDGGTALVLSSQEGFARIRGLATVSAPELEGMHRGDDPFGSAPFSHRPVVDLEACKKDFLASRRVTQVIAASAAAQDAALGQALAAAGAELADIDRFVLPHMGRKRLRAGFLNRLGIGEDRTTWEWSRGVGHLGAGDQIAGFDHLVGSGSVGPGDLVLWMSVGAGFTYSCAVVEMLERPGWAATAGTAGAT</sequence>
<dbReference type="InterPro" id="IPR013747">
    <property type="entry name" value="ACP_syn_III_C"/>
</dbReference>